<organism evidence="4 5">
    <name type="scientific">Anaeramoeba flamelloides</name>
    <dbReference type="NCBI Taxonomy" id="1746091"/>
    <lineage>
        <taxon>Eukaryota</taxon>
        <taxon>Metamonada</taxon>
        <taxon>Anaeramoebidae</taxon>
        <taxon>Anaeramoeba</taxon>
    </lineage>
</organism>
<evidence type="ECO:0000256" key="1">
    <source>
        <dbReference type="PROSITE-ProRule" id="PRU00024"/>
    </source>
</evidence>
<dbReference type="PANTHER" id="PTHR25462:SF229">
    <property type="entry name" value="TRANSCRIPTION INTERMEDIARY FACTOR 1-BETA"/>
    <property type="match status" value="1"/>
</dbReference>
<name>A0ABQ8YYS8_9EUKA</name>
<dbReference type="Gene3D" id="3.30.160.60">
    <property type="entry name" value="Classic Zinc Finger"/>
    <property type="match status" value="1"/>
</dbReference>
<sequence>MNKQHHCEDCKSKDVYVYCKTCDSFFCVKCDIENHPSTFLQNKHQRNKVVSGIDPQNEDKKIHLVCEIHQKPIEFYCSHDDKLICSGCVLDHCKDHVNKLSLLSKEIFDPKSYTKPKVKVNFGETMRKVNRTIKSYQSCQKENETFYKEFQDKIKTQQEECSKILRKEVAKNIKKLEEQQKTDFGPIELHLEHLKKQRGLLKQYGKLHQEMKIARERDDCLTVIQLSQELKKIEMGLKVKQTIPNIVLPKLFQEQRIESIINKLQQVKLEKSYRYNTEMSFEMHPKNCQLGSNIQFKCKCHFLNGVKLHRSPPDQIIAKYYIGKLQPIDKKRISTRKKKMYKMMKRRSEKRKPSLIQPKPSLWIFNPKGQSQIFSRFKLIHQISNYYEFSGTFFPKMDGLYRIYTISIADRYFTYSNKNALSFHVTVNPNIIMKHNQKSNNNENLGEKIKEDNKVDQEETYSDVEIDLETEDSEEEDWGEEASGEEWAN</sequence>
<feature type="region of interest" description="Disordered" evidence="2">
    <location>
        <begin position="436"/>
        <end position="489"/>
    </location>
</feature>
<dbReference type="InterPro" id="IPR047153">
    <property type="entry name" value="TRIM45/56/19-like"/>
</dbReference>
<accession>A0ABQ8YYS8</accession>
<protein>
    <submittedName>
        <fullName evidence="4">E3 ubiquitin-protein ligase trim56</fullName>
    </submittedName>
</protein>
<reference evidence="4" key="1">
    <citation type="submission" date="2022-08" db="EMBL/GenBank/DDBJ databases">
        <title>Novel sulfate-reducing endosymbionts in the free-living metamonad Anaeramoeba.</title>
        <authorList>
            <person name="Jerlstrom-Hultqvist J."/>
            <person name="Cepicka I."/>
            <person name="Gallot-Lavallee L."/>
            <person name="Salas-Leiva D."/>
            <person name="Curtis B.A."/>
            <person name="Zahonova K."/>
            <person name="Pipaliya S."/>
            <person name="Dacks J."/>
            <person name="Roger A.J."/>
        </authorList>
    </citation>
    <scope>NUCLEOTIDE SEQUENCE</scope>
    <source>
        <strain evidence="4">Schooner1</strain>
    </source>
</reference>
<dbReference type="SMART" id="SM00336">
    <property type="entry name" value="BBOX"/>
    <property type="match status" value="2"/>
</dbReference>
<evidence type="ECO:0000256" key="2">
    <source>
        <dbReference type="SAM" id="MobiDB-lite"/>
    </source>
</evidence>
<gene>
    <name evidence="4" type="ORF">M0813_16479</name>
</gene>
<keyword evidence="1" id="KW-0863">Zinc-finger</keyword>
<keyword evidence="1" id="KW-0479">Metal-binding</keyword>
<feature type="domain" description="B box-type" evidence="3">
    <location>
        <begin position="2"/>
        <end position="49"/>
    </location>
</feature>
<feature type="compositionally biased region" description="Acidic residues" evidence="2">
    <location>
        <begin position="458"/>
        <end position="489"/>
    </location>
</feature>
<comment type="caution">
    <text evidence="4">The sequence shown here is derived from an EMBL/GenBank/DDBJ whole genome shotgun (WGS) entry which is preliminary data.</text>
</comment>
<dbReference type="SUPFAM" id="SSF57845">
    <property type="entry name" value="B-box zinc-binding domain"/>
    <property type="match status" value="1"/>
</dbReference>
<keyword evidence="5" id="KW-1185">Reference proteome</keyword>
<feature type="compositionally biased region" description="Basic and acidic residues" evidence="2">
    <location>
        <begin position="445"/>
        <end position="457"/>
    </location>
</feature>
<evidence type="ECO:0000313" key="4">
    <source>
        <dbReference type="EMBL" id="KAJ6249800.1"/>
    </source>
</evidence>
<dbReference type="Proteomes" id="UP001150062">
    <property type="component" value="Unassembled WGS sequence"/>
</dbReference>
<dbReference type="EMBL" id="JAOAOG010000090">
    <property type="protein sequence ID" value="KAJ6249800.1"/>
    <property type="molecule type" value="Genomic_DNA"/>
</dbReference>
<dbReference type="Pfam" id="PF00643">
    <property type="entry name" value="zf-B_box"/>
    <property type="match status" value="1"/>
</dbReference>
<dbReference type="PANTHER" id="PTHR25462">
    <property type="entry name" value="BONUS, ISOFORM C-RELATED"/>
    <property type="match status" value="1"/>
</dbReference>
<evidence type="ECO:0000313" key="5">
    <source>
        <dbReference type="Proteomes" id="UP001150062"/>
    </source>
</evidence>
<dbReference type="PROSITE" id="PS50119">
    <property type="entry name" value="ZF_BBOX"/>
    <property type="match status" value="1"/>
</dbReference>
<evidence type="ECO:0000259" key="3">
    <source>
        <dbReference type="PROSITE" id="PS50119"/>
    </source>
</evidence>
<keyword evidence="1" id="KW-0862">Zinc</keyword>
<dbReference type="InterPro" id="IPR000315">
    <property type="entry name" value="Znf_B-box"/>
</dbReference>
<proteinExistence type="predicted"/>